<feature type="compositionally biased region" description="Basic and acidic residues" evidence="4">
    <location>
        <begin position="392"/>
        <end position="405"/>
    </location>
</feature>
<dbReference type="InterPro" id="IPR015943">
    <property type="entry name" value="WD40/YVTN_repeat-like_dom_sf"/>
</dbReference>
<dbReference type="SMART" id="SM00320">
    <property type="entry name" value="WD40"/>
    <property type="match status" value="5"/>
</dbReference>
<feature type="compositionally biased region" description="Basic and acidic residues" evidence="4">
    <location>
        <begin position="345"/>
        <end position="361"/>
    </location>
</feature>
<feature type="repeat" description="WD" evidence="3">
    <location>
        <begin position="746"/>
        <end position="762"/>
    </location>
</feature>
<dbReference type="InterPro" id="IPR036322">
    <property type="entry name" value="WD40_repeat_dom_sf"/>
</dbReference>
<dbReference type="PANTHER" id="PTHR44675:SF1">
    <property type="entry name" value="P21-ACTIVATED PROTEIN KINASE-INTERACTING PROTEIN 1"/>
    <property type="match status" value="1"/>
</dbReference>
<gene>
    <name evidence="5" type="ORF">F8388_004388</name>
</gene>
<feature type="region of interest" description="Disordered" evidence="4">
    <location>
        <begin position="308"/>
        <end position="444"/>
    </location>
</feature>
<feature type="compositionally biased region" description="Acidic residues" evidence="4">
    <location>
        <begin position="120"/>
        <end position="135"/>
    </location>
</feature>
<dbReference type="InterPro" id="IPR035925">
    <property type="entry name" value="BSD_dom_sf"/>
</dbReference>
<feature type="compositionally biased region" description="Polar residues" evidence="4">
    <location>
        <begin position="406"/>
        <end position="422"/>
    </location>
</feature>
<dbReference type="PANTHER" id="PTHR44675">
    <property type="entry name" value="PAK1 INTERACTING PROTEIN 1"/>
    <property type="match status" value="1"/>
</dbReference>
<dbReference type="Pfam" id="PF00400">
    <property type="entry name" value="WD40"/>
    <property type="match status" value="4"/>
</dbReference>
<sequence>MSWLIKTLRSDDPQDATSSPSEENPLTGELSVIGHTIGRQLRGVAAFLAPPPASQPTTGAQSLPESENESLDLVGIRNDLAEIGGSFKSGLNLLSSNSNRAVSGISKFASNLLQFQDKAESEDDDVEEEEEDDEHGGDVPGITDEVLQFVTEISKRPECWNDFPLRLDHVFCIQFEFISFTESSIGFIVVGSCSLTFQEQKPIANDSMQRRKKGKKVMHNRRSNYSSELPEFSMSDAQREHASTIEQYIPEFAALRLRLCRSMSQEIFWMVYFILLVPRLSVHDFELLSTPKIVEARDVLLQKLQKNREAQSETSENSEVPNASQGPIQVSKKEGKENPSSNVNEKFEVLPKEQPEDKEIVHSSGSAADSTSLKFETEDDISFSDLEDDDSEVSRKLSEDKRGQDGRSSSANESNDWVQLSKSPEARKNSTQSREKDSEGEESSDWLNITRDSYCSNIGNSELGVVLIEIVTMSLIAGSYERFIWGFKLKPLKQSSDGKTLTLTPLFSYPSHVSSITTVAAAGPAAASGGSDDTIHLYDFAAASSLGSLNDHTATITSLSFFTPPSISFPRNLISAASDGTVCIYDADPFVLLKTVKVHKKGINDLSVHPSGRLALTVGRDECLGMLNLLRGRRSFFCRMGREASMVGFDSTGDKFFMVMDDKISIHETEDARIVSELENQKRVLCAASGESGLLFTGGEDRSIVAWDTNSGKVAYNIEDAHSSRVKGIVVLTRNAGAVADDDPYLIASASSDGVIRVWDVRMAVNEKPNPLAEANTNSRITCLAGSSLKSTKRLRLGSSVPGGENDGVATEDMT</sequence>
<proteinExistence type="predicted"/>
<feature type="region of interest" description="Disordered" evidence="4">
    <location>
        <begin position="47"/>
        <end position="69"/>
    </location>
</feature>
<keyword evidence="2" id="KW-0677">Repeat</keyword>
<evidence type="ECO:0000256" key="4">
    <source>
        <dbReference type="SAM" id="MobiDB-lite"/>
    </source>
</evidence>
<feature type="compositionally biased region" description="Polar residues" evidence="4">
    <location>
        <begin position="363"/>
        <end position="374"/>
    </location>
</feature>
<dbReference type="InterPro" id="IPR001680">
    <property type="entry name" value="WD40_rpt"/>
</dbReference>
<dbReference type="InterPro" id="IPR019775">
    <property type="entry name" value="WD40_repeat_CS"/>
</dbReference>
<comment type="caution">
    <text evidence="5">The sequence shown here is derived from an EMBL/GenBank/DDBJ whole genome shotgun (WGS) entry which is preliminary data.</text>
</comment>
<dbReference type="AlphaFoldDB" id="A0A7J6HC47"/>
<feature type="compositionally biased region" description="Polar residues" evidence="4">
    <location>
        <begin position="312"/>
        <end position="328"/>
    </location>
</feature>
<dbReference type="SUPFAM" id="SSF50978">
    <property type="entry name" value="WD40 repeat-like"/>
    <property type="match status" value="1"/>
</dbReference>
<dbReference type="SUPFAM" id="SSF140383">
    <property type="entry name" value="BSD domain-like"/>
    <property type="match status" value="1"/>
</dbReference>
<evidence type="ECO:0000256" key="1">
    <source>
        <dbReference type="ARBA" id="ARBA00022574"/>
    </source>
</evidence>
<accession>A0A7J6HC47</accession>
<evidence type="ECO:0000256" key="3">
    <source>
        <dbReference type="PROSITE-ProRule" id="PRU00221"/>
    </source>
</evidence>
<feature type="region of interest" description="Disordered" evidence="4">
    <location>
        <begin position="118"/>
        <end position="141"/>
    </location>
</feature>
<evidence type="ECO:0000313" key="5">
    <source>
        <dbReference type="EMBL" id="KAF4392059.1"/>
    </source>
</evidence>
<feature type="compositionally biased region" description="Polar residues" evidence="4">
    <location>
        <begin position="55"/>
        <end position="65"/>
    </location>
</feature>
<feature type="region of interest" description="Disordered" evidence="4">
    <location>
        <begin position="1"/>
        <end position="28"/>
    </location>
</feature>
<reference evidence="5 6" key="1">
    <citation type="journal article" date="2020" name="bioRxiv">
        <title>Sequence and annotation of 42 cannabis genomes reveals extensive copy number variation in cannabinoid synthesis and pathogen resistance genes.</title>
        <authorList>
            <person name="Mckernan K.J."/>
            <person name="Helbert Y."/>
            <person name="Kane L.T."/>
            <person name="Ebling H."/>
            <person name="Zhang L."/>
            <person name="Liu B."/>
            <person name="Eaton Z."/>
            <person name="Mclaughlin S."/>
            <person name="Kingan S."/>
            <person name="Baybayan P."/>
            <person name="Concepcion G."/>
            <person name="Jordan M."/>
            <person name="Riva A."/>
            <person name="Barbazuk W."/>
            <person name="Harkins T."/>
        </authorList>
    </citation>
    <scope>NUCLEOTIDE SEQUENCE [LARGE SCALE GENOMIC DNA]</scope>
    <source>
        <strain evidence="6">cv. Jamaican Lion 4</strain>
        <tissue evidence="5">Leaf</tissue>
    </source>
</reference>
<protein>
    <submittedName>
        <fullName evidence="5">Uncharacterized protein</fullName>
    </submittedName>
</protein>
<dbReference type="InterPro" id="IPR051959">
    <property type="entry name" value="PAK1-Kinase_Regulator"/>
</dbReference>
<dbReference type="PROSITE" id="PS50082">
    <property type="entry name" value="WD_REPEATS_2"/>
    <property type="match status" value="2"/>
</dbReference>
<dbReference type="Gene3D" id="2.130.10.10">
    <property type="entry name" value="YVTN repeat-like/Quinoprotein amine dehydrogenase"/>
    <property type="match status" value="2"/>
</dbReference>
<keyword evidence="1 3" id="KW-0853">WD repeat</keyword>
<feature type="repeat" description="WD" evidence="3">
    <location>
        <begin position="694"/>
        <end position="717"/>
    </location>
</feature>
<feature type="region of interest" description="Disordered" evidence="4">
    <location>
        <begin position="796"/>
        <end position="815"/>
    </location>
</feature>
<feature type="compositionally biased region" description="Polar residues" evidence="4">
    <location>
        <begin position="15"/>
        <end position="24"/>
    </location>
</feature>
<evidence type="ECO:0000256" key="2">
    <source>
        <dbReference type="ARBA" id="ARBA00022737"/>
    </source>
</evidence>
<dbReference type="Proteomes" id="UP000525078">
    <property type="component" value="Unassembled WGS sequence"/>
</dbReference>
<feature type="compositionally biased region" description="Acidic residues" evidence="4">
    <location>
        <begin position="377"/>
        <end position="391"/>
    </location>
</feature>
<name>A0A7J6HC47_CANSA</name>
<organism evidence="5 6">
    <name type="scientific">Cannabis sativa</name>
    <name type="common">Hemp</name>
    <name type="synonym">Marijuana</name>
    <dbReference type="NCBI Taxonomy" id="3483"/>
    <lineage>
        <taxon>Eukaryota</taxon>
        <taxon>Viridiplantae</taxon>
        <taxon>Streptophyta</taxon>
        <taxon>Embryophyta</taxon>
        <taxon>Tracheophyta</taxon>
        <taxon>Spermatophyta</taxon>
        <taxon>Magnoliopsida</taxon>
        <taxon>eudicotyledons</taxon>
        <taxon>Gunneridae</taxon>
        <taxon>Pentapetalae</taxon>
        <taxon>rosids</taxon>
        <taxon>fabids</taxon>
        <taxon>Rosales</taxon>
        <taxon>Cannabaceae</taxon>
        <taxon>Cannabis</taxon>
    </lineage>
</organism>
<dbReference type="EMBL" id="JAATIP010000020">
    <property type="protein sequence ID" value="KAF4392059.1"/>
    <property type="molecule type" value="Genomic_DNA"/>
</dbReference>
<feature type="compositionally biased region" description="Basic and acidic residues" evidence="4">
    <location>
        <begin position="424"/>
        <end position="437"/>
    </location>
</feature>
<evidence type="ECO:0000313" key="6">
    <source>
        <dbReference type="Proteomes" id="UP000525078"/>
    </source>
</evidence>
<dbReference type="PROSITE" id="PS00678">
    <property type="entry name" value="WD_REPEATS_1"/>
    <property type="match status" value="1"/>
</dbReference>